<reference evidence="5" key="1">
    <citation type="submission" date="2023-03" db="EMBL/GenBank/DDBJ databases">
        <title>Multiphase analysis and comparison of six strains from genera Psychromarinibacter, Lutimaribacter, and Maritimibacter, including a novel species: Psychromarinibacter sediminicola sp. nov.</title>
        <authorList>
            <person name="Wang Y.-H."/>
            <person name="Ye M.-Q."/>
            <person name="Du Z.-J."/>
        </authorList>
    </citation>
    <scope>NUCLEOTIDE SEQUENCE</scope>
    <source>
        <strain evidence="5">C21-152</strain>
    </source>
</reference>
<name>A0AAE3TA66_9RHOB</name>
<gene>
    <name evidence="5" type="ORF">P1J78_11210</name>
</gene>
<keyword evidence="2" id="KW-0548">Nucleotidyltransferase</keyword>
<organism evidence="5 6">
    <name type="scientific">Psychromarinibacter sediminicola</name>
    <dbReference type="NCBI Taxonomy" id="3033385"/>
    <lineage>
        <taxon>Bacteria</taxon>
        <taxon>Pseudomonadati</taxon>
        <taxon>Pseudomonadota</taxon>
        <taxon>Alphaproteobacteria</taxon>
        <taxon>Rhodobacterales</taxon>
        <taxon>Paracoccaceae</taxon>
        <taxon>Psychromarinibacter</taxon>
    </lineage>
</organism>
<dbReference type="CDD" id="cd06422">
    <property type="entry name" value="NTP_transferase_like_1"/>
    <property type="match status" value="1"/>
</dbReference>
<comment type="caution">
    <text evidence="5">The sequence shown here is derived from an EMBL/GenBank/DDBJ whole genome shotgun (WGS) entry which is preliminary data.</text>
</comment>
<accession>A0AAE3TA66</accession>
<dbReference type="PANTHER" id="PTHR43584:SF8">
    <property type="entry name" value="N-ACETYLMURAMATE ALPHA-1-PHOSPHATE URIDYLYLTRANSFERASE"/>
    <property type="match status" value="1"/>
</dbReference>
<dbReference type="PANTHER" id="PTHR43584">
    <property type="entry name" value="NUCLEOTIDYL TRANSFERASE"/>
    <property type="match status" value="1"/>
</dbReference>
<dbReference type="InterPro" id="IPR025877">
    <property type="entry name" value="MobA-like_NTP_Trfase"/>
</dbReference>
<dbReference type="InterPro" id="IPR029044">
    <property type="entry name" value="Nucleotide-diphossugar_trans"/>
</dbReference>
<dbReference type="Gene3D" id="3.90.550.10">
    <property type="entry name" value="Spore Coat Polysaccharide Biosynthesis Protein SpsA, Chain A"/>
    <property type="match status" value="1"/>
</dbReference>
<keyword evidence="6" id="KW-1185">Reference proteome</keyword>
<evidence type="ECO:0000313" key="5">
    <source>
        <dbReference type="EMBL" id="MDF0601300.1"/>
    </source>
</evidence>
<dbReference type="EMBL" id="JARGYC010000025">
    <property type="protein sequence ID" value="MDF0601300.1"/>
    <property type="molecule type" value="Genomic_DNA"/>
</dbReference>
<protein>
    <submittedName>
        <fullName evidence="5">Nucleotidyltransferase family protein</fullName>
    </submittedName>
</protein>
<keyword evidence="1" id="KW-0808">Transferase</keyword>
<evidence type="ECO:0000256" key="2">
    <source>
        <dbReference type="ARBA" id="ARBA00022695"/>
    </source>
</evidence>
<proteinExistence type="predicted"/>
<sequence length="228" mass="24276">MSRPDSALLFAAGLGLRMRPLTDTVPKPLVEVAGRPLFDHALDLLRRAGIGTIVANTHYLADRMAAHLARNGVAESREPELLDTGGGLKAALPLLRPGPAITLNTDAVWTGTNPVETLCHAWDPGVMDGLMVMVPRDAAAGHGGNGDFSMDAKGRLKPGTDLVYTGLQILKTGPFRDEIETFFSMHRVWGQMLADSTLHGVIHGGGWCDVGRPESIALAEAMLEGARV</sequence>
<evidence type="ECO:0000256" key="1">
    <source>
        <dbReference type="ARBA" id="ARBA00022679"/>
    </source>
</evidence>
<dbReference type="SUPFAM" id="SSF53448">
    <property type="entry name" value="Nucleotide-diphospho-sugar transferases"/>
    <property type="match status" value="1"/>
</dbReference>
<dbReference type="RefSeq" id="WP_275567440.1">
    <property type="nucleotide sequence ID" value="NZ_JARGYC010000025.1"/>
</dbReference>
<evidence type="ECO:0000259" key="4">
    <source>
        <dbReference type="Pfam" id="PF12804"/>
    </source>
</evidence>
<keyword evidence="3" id="KW-0460">Magnesium</keyword>
<feature type="domain" description="MobA-like NTP transferase" evidence="4">
    <location>
        <begin position="7"/>
        <end position="125"/>
    </location>
</feature>
<evidence type="ECO:0000313" key="6">
    <source>
        <dbReference type="Proteomes" id="UP001220964"/>
    </source>
</evidence>
<evidence type="ECO:0000256" key="3">
    <source>
        <dbReference type="ARBA" id="ARBA00022842"/>
    </source>
</evidence>
<dbReference type="InterPro" id="IPR050065">
    <property type="entry name" value="GlmU-like"/>
</dbReference>
<dbReference type="GO" id="GO:0016779">
    <property type="term" value="F:nucleotidyltransferase activity"/>
    <property type="evidence" value="ECO:0007669"/>
    <property type="project" value="UniProtKB-KW"/>
</dbReference>
<dbReference type="Proteomes" id="UP001220964">
    <property type="component" value="Unassembled WGS sequence"/>
</dbReference>
<dbReference type="Pfam" id="PF12804">
    <property type="entry name" value="NTP_transf_3"/>
    <property type="match status" value="1"/>
</dbReference>
<dbReference type="AlphaFoldDB" id="A0AAE3TA66"/>